<keyword evidence="2" id="KW-1185">Reference proteome</keyword>
<proteinExistence type="predicted"/>
<reference evidence="2" key="1">
    <citation type="journal article" date="2016" name="Genome Announc.">
        <title>Draft Genome Sequences of Five Rapidly Growing Mycobacterium Species, M. thermoresistibile, M. fortuitum subsp. acetamidolyticum, M. canariasense, M. brisbanense, and M. novocastrense.</title>
        <authorList>
            <person name="Katahira K."/>
            <person name="Ogura Y."/>
            <person name="Gotoh Y."/>
            <person name="Hayashi T."/>
        </authorList>
    </citation>
    <scope>NUCLEOTIDE SEQUENCE [LARGE SCALE GENOMIC DNA]</scope>
    <source>
        <strain evidence="2">JCM15654</strain>
    </source>
</reference>
<dbReference type="EMBL" id="BCSX01000029">
    <property type="protein sequence ID" value="GAS89463.1"/>
    <property type="molecule type" value="Genomic_DNA"/>
</dbReference>
<gene>
    <name evidence="1" type="ORF">RMCB_3559</name>
</gene>
<organism evidence="1 2">
    <name type="scientific">Mycolicibacterium brisbanense</name>
    <dbReference type="NCBI Taxonomy" id="146020"/>
    <lineage>
        <taxon>Bacteria</taxon>
        <taxon>Bacillati</taxon>
        <taxon>Actinomycetota</taxon>
        <taxon>Actinomycetes</taxon>
        <taxon>Mycobacteriales</taxon>
        <taxon>Mycobacteriaceae</taxon>
        <taxon>Mycolicibacterium</taxon>
    </lineage>
</organism>
<dbReference type="PANTHER" id="PTHR13617">
    <property type="entry name" value="PROTEIN ABHD18"/>
    <property type="match status" value="1"/>
</dbReference>
<dbReference type="AlphaFoldDB" id="A0A124E053"/>
<dbReference type="Proteomes" id="UP000069620">
    <property type="component" value="Unassembled WGS sequence"/>
</dbReference>
<reference evidence="2" key="2">
    <citation type="submission" date="2016-02" db="EMBL/GenBank/DDBJ databases">
        <title>Draft genome sequence of five rapidly growing Mycobacterium species.</title>
        <authorList>
            <person name="Katahira K."/>
            <person name="Gotou Y."/>
            <person name="Iida K."/>
            <person name="Ogura Y."/>
            <person name="Hayashi T."/>
        </authorList>
    </citation>
    <scope>NUCLEOTIDE SEQUENCE [LARGE SCALE GENOMIC DNA]</scope>
    <source>
        <strain evidence="2">JCM15654</strain>
    </source>
</reference>
<dbReference type="InterPro" id="IPR029058">
    <property type="entry name" value="AB_hydrolase_fold"/>
</dbReference>
<comment type="caution">
    <text evidence="1">The sequence shown here is derived from an EMBL/GenBank/DDBJ whole genome shotgun (WGS) entry which is preliminary data.</text>
</comment>
<dbReference type="PANTHER" id="PTHR13617:SF14">
    <property type="entry name" value="PROTEIN ABHD18"/>
    <property type="match status" value="1"/>
</dbReference>
<evidence type="ECO:0008006" key="3">
    <source>
        <dbReference type="Google" id="ProtNLM"/>
    </source>
</evidence>
<evidence type="ECO:0000313" key="1">
    <source>
        <dbReference type="EMBL" id="GAS89463.1"/>
    </source>
</evidence>
<dbReference type="STRING" id="146020.RMCB_3559"/>
<accession>A0A124E053</accession>
<evidence type="ECO:0000313" key="2">
    <source>
        <dbReference type="Proteomes" id="UP000069620"/>
    </source>
</evidence>
<name>A0A124E053_9MYCO</name>
<dbReference type="SUPFAM" id="SSF53474">
    <property type="entry name" value="alpha/beta-Hydrolases"/>
    <property type="match status" value="1"/>
</dbReference>
<sequence length="433" mass="48029">MSRPTQSDIPTSAEISAIRNSTSTSRTGLSHIQAFGLGAASSAVRPIAQAFDYYVRAWREYLDRGPRELPVARPTIALAAHALRDEIVLLGLRARRPVGDLREFDRIEAEITAALRLYARKGWLAQPPRFFARPPALTEVTIRSVHAAGRHYERIAFDSGYRPRVGEPGRNRWLSYTANNREYALLLRHADDRPWLVCVHGAEMGRAALDLALFRAWHLHDDLGLNVIMPVLPMHGPRSRGLPKGAVFPGEDVMDNVHATAQAVWDIRRLLTWIRIQQPNSSIGLYSISLGGYVSSLVASLEDGLTCAILGVPVADLVVLLGRHAGLSDEDPRRRIVSLAAPIGHMLSPLSLQPRVPMSGRFIYAGIADQLVHPREQVLRLWEHWGEPQIVWYRGGHTGFFASRPVQQFVDCALLQSGLVNGPSTEPESHRSA</sequence>
<dbReference type="Gene3D" id="3.40.50.1820">
    <property type="entry name" value="alpha/beta hydrolase"/>
    <property type="match status" value="1"/>
</dbReference>
<protein>
    <recommendedName>
        <fullName evidence="3">Prolyl oligopeptidase family protein</fullName>
    </recommendedName>
</protein>